<sequence length="346" mass="36228">MSAWSDNSEEYCAPVTTTRFYDARGNIYGVLSPAVLREQGIDLPASAALAASGRACWSASAVAAECGWGALPRPADAKPYRCDGLLVGPFQAEAPFDLLIVNTDGSLAERSGNGLSIFAQALSDQGLMTGRCELRVHHDKPDAPSPVITVTDPATFEQVRGFWLTLGRPTFGSLAVGAGQVGTASLHDRELSLVSGLVSLDERWNHSQFVRVGNPHCVTLVTDVAALPDNSQMQQPALFEPLKQIAFAPPAGVGQPCPEGVNLQWAALASDNCLIARVFERGEGPTASSGTSASAVACAAWRVGWVAAGPVTVIMPGGSVPVLLEEQNGELSGVSLFGAAQRQMTE</sequence>
<dbReference type="Gene3D" id="3.10.310.10">
    <property type="entry name" value="Diaminopimelate Epimerase, Chain A, domain 1"/>
    <property type="match status" value="2"/>
</dbReference>
<evidence type="ECO:0000313" key="3">
    <source>
        <dbReference type="EMBL" id="SDU90010.1"/>
    </source>
</evidence>
<protein>
    <submittedName>
        <fullName evidence="3">Diaminopimelate epimerase</fullName>
    </submittedName>
</protein>
<evidence type="ECO:0000256" key="1">
    <source>
        <dbReference type="ARBA" id="ARBA00010219"/>
    </source>
</evidence>
<dbReference type="Pfam" id="PF01678">
    <property type="entry name" value="DAP_epimerase"/>
    <property type="match status" value="1"/>
</dbReference>
<proteinExistence type="inferred from homology"/>
<keyword evidence="4" id="KW-1185">Reference proteome</keyword>
<dbReference type="EMBL" id="LT629802">
    <property type="protein sequence ID" value="SDU90010.1"/>
    <property type="molecule type" value="Genomic_DNA"/>
</dbReference>
<dbReference type="PANTHER" id="PTHR31689:SF0">
    <property type="entry name" value="DIAMINOPIMELATE EPIMERASE"/>
    <property type="match status" value="1"/>
</dbReference>
<gene>
    <name evidence="3" type="ORF">SAMN05216202_1302</name>
</gene>
<dbReference type="SUPFAM" id="SSF54506">
    <property type="entry name" value="Diaminopimelate epimerase-like"/>
    <property type="match status" value="2"/>
</dbReference>
<dbReference type="OrthoDB" id="7022019at2"/>
<dbReference type="STRING" id="46679.SAMN05216202_1302"/>
<evidence type="ECO:0000313" key="4">
    <source>
        <dbReference type="Proteomes" id="UP000198600"/>
    </source>
</evidence>
<dbReference type="Proteomes" id="UP000198600">
    <property type="component" value="Chromosome I"/>
</dbReference>
<dbReference type="PANTHER" id="PTHR31689">
    <property type="entry name" value="DIAMINOPIMELATE EPIMERASE, CHLOROPLASTIC"/>
    <property type="match status" value="1"/>
</dbReference>
<dbReference type="GO" id="GO:0008837">
    <property type="term" value="F:diaminopimelate epimerase activity"/>
    <property type="evidence" value="ECO:0007669"/>
    <property type="project" value="InterPro"/>
</dbReference>
<reference evidence="4" key="1">
    <citation type="submission" date="2016-10" db="EMBL/GenBank/DDBJ databases">
        <authorList>
            <person name="Varghese N."/>
            <person name="Submissions S."/>
        </authorList>
    </citation>
    <scope>NUCLEOTIDE SEQUENCE [LARGE SCALE GENOMIC DNA]</scope>
    <source>
        <strain evidence="4">LMG 2223</strain>
    </source>
</reference>
<comment type="similarity">
    <text evidence="1">Belongs to the diaminopimelate epimerase family.</text>
</comment>
<keyword evidence="2" id="KW-0413">Isomerase</keyword>
<dbReference type="GO" id="GO:0009089">
    <property type="term" value="P:lysine biosynthetic process via diaminopimelate"/>
    <property type="evidence" value="ECO:0007669"/>
    <property type="project" value="InterPro"/>
</dbReference>
<dbReference type="InterPro" id="IPR001653">
    <property type="entry name" value="DAP_epimerase_DapF"/>
</dbReference>
<dbReference type="GO" id="GO:0005829">
    <property type="term" value="C:cytosol"/>
    <property type="evidence" value="ECO:0007669"/>
    <property type="project" value="TreeGrafter"/>
</dbReference>
<dbReference type="AlphaFoldDB" id="A0A1H2M9U5"/>
<dbReference type="RefSeq" id="WP_084377702.1">
    <property type="nucleotide sequence ID" value="NZ_LS483433.1"/>
</dbReference>
<organism evidence="3 4">
    <name type="scientific">Pseudomonas mucidolens</name>
    <dbReference type="NCBI Taxonomy" id="46679"/>
    <lineage>
        <taxon>Bacteria</taxon>
        <taxon>Pseudomonadati</taxon>
        <taxon>Pseudomonadota</taxon>
        <taxon>Gammaproteobacteria</taxon>
        <taxon>Pseudomonadales</taxon>
        <taxon>Pseudomonadaceae</taxon>
        <taxon>Pseudomonas</taxon>
    </lineage>
</organism>
<accession>A0A1H2M9U5</accession>
<evidence type="ECO:0000256" key="2">
    <source>
        <dbReference type="ARBA" id="ARBA00023235"/>
    </source>
</evidence>
<name>A0A1H2M9U5_9PSED</name>